<evidence type="ECO:0008006" key="4">
    <source>
        <dbReference type="Google" id="ProtNLM"/>
    </source>
</evidence>
<gene>
    <name evidence="2" type="ORF">ACFFJP_10785</name>
</gene>
<accession>A0ABV6BD30</accession>
<keyword evidence="1" id="KW-1133">Transmembrane helix</keyword>
<evidence type="ECO:0000313" key="3">
    <source>
        <dbReference type="Proteomes" id="UP001589813"/>
    </source>
</evidence>
<feature type="transmembrane region" description="Helical" evidence="1">
    <location>
        <begin position="42"/>
        <end position="62"/>
    </location>
</feature>
<keyword evidence="1" id="KW-0812">Transmembrane</keyword>
<feature type="transmembrane region" description="Helical" evidence="1">
    <location>
        <begin position="74"/>
        <end position="93"/>
    </location>
</feature>
<keyword evidence="3" id="KW-1185">Reference proteome</keyword>
<keyword evidence="1" id="KW-0472">Membrane</keyword>
<proteinExistence type="predicted"/>
<sequence>MLKLGMRLSMLLALLAMLLLIVALYLPQTAMQAKQLERALGGDAVLHVVVGALLPLTLGVLLRIYRLSWQRQAIYWCGCLLLFALDELAQGLSPLRAPAAIDFALSALGWLISSSGWTLWLSIRGRLR</sequence>
<protein>
    <recommendedName>
        <fullName evidence="4">VanZ-like domain-containing protein</fullName>
    </recommendedName>
</protein>
<comment type="caution">
    <text evidence="2">The sequence shown here is derived from an EMBL/GenBank/DDBJ whole genome shotgun (WGS) entry which is preliminary data.</text>
</comment>
<evidence type="ECO:0000313" key="2">
    <source>
        <dbReference type="EMBL" id="MFC0048770.1"/>
    </source>
</evidence>
<dbReference type="RefSeq" id="WP_377243259.1">
    <property type="nucleotide sequence ID" value="NZ_JBHLXP010000001.1"/>
</dbReference>
<dbReference type="Proteomes" id="UP001589813">
    <property type="component" value="Unassembled WGS sequence"/>
</dbReference>
<evidence type="ECO:0000256" key="1">
    <source>
        <dbReference type="SAM" id="Phobius"/>
    </source>
</evidence>
<name>A0ABV6BD30_9GAMM</name>
<reference evidence="2 3" key="1">
    <citation type="submission" date="2024-09" db="EMBL/GenBank/DDBJ databases">
        <authorList>
            <person name="Sun Q."/>
            <person name="Mori K."/>
        </authorList>
    </citation>
    <scope>NUCLEOTIDE SEQUENCE [LARGE SCALE GENOMIC DNA]</scope>
    <source>
        <strain evidence="2 3">KCTC 23315</strain>
    </source>
</reference>
<dbReference type="EMBL" id="JBHLXP010000001">
    <property type="protein sequence ID" value="MFC0048770.1"/>
    <property type="molecule type" value="Genomic_DNA"/>
</dbReference>
<organism evidence="2 3">
    <name type="scientific">Rheinheimera tilapiae</name>
    <dbReference type="NCBI Taxonomy" id="875043"/>
    <lineage>
        <taxon>Bacteria</taxon>
        <taxon>Pseudomonadati</taxon>
        <taxon>Pseudomonadota</taxon>
        <taxon>Gammaproteobacteria</taxon>
        <taxon>Chromatiales</taxon>
        <taxon>Chromatiaceae</taxon>
        <taxon>Rheinheimera</taxon>
    </lineage>
</organism>
<feature type="transmembrane region" description="Helical" evidence="1">
    <location>
        <begin position="99"/>
        <end position="123"/>
    </location>
</feature>